<accession>A0A1F5B3X9</accession>
<dbReference type="Gene3D" id="3.90.550.10">
    <property type="entry name" value="Spore Coat Polysaccharide Biosynthesis Protein SpsA, Chain A"/>
    <property type="match status" value="1"/>
</dbReference>
<dbReference type="InterPro" id="IPR029044">
    <property type="entry name" value="Nucleotide-diphossugar_trans"/>
</dbReference>
<dbReference type="AlphaFoldDB" id="A0A1F5B3X9"/>
<dbReference type="InterPro" id="IPR003329">
    <property type="entry name" value="Cytidylyl_trans"/>
</dbReference>
<gene>
    <name evidence="1" type="ORF">A2819_00410</name>
</gene>
<evidence type="ECO:0000313" key="1">
    <source>
        <dbReference type="EMBL" id="OGD25330.1"/>
    </source>
</evidence>
<dbReference type="Proteomes" id="UP000176431">
    <property type="component" value="Unassembled WGS sequence"/>
</dbReference>
<reference evidence="1 2" key="1">
    <citation type="journal article" date="2016" name="Nat. Commun.">
        <title>Thousands of microbial genomes shed light on interconnected biogeochemical processes in an aquifer system.</title>
        <authorList>
            <person name="Anantharaman K."/>
            <person name="Brown C.T."/>
            <person name="Hug L.A."/>
            <person name="Sharon I."/>
            <person name="Castelle C.J."/>
            <person name="Probst A.J."/>
            <person name="Thomas B.C."/>
            <person name="Singh A."/>
            <person name="Wilkins M.J."/>
            <person name="Karaoz U."/>
            <person name="Brodie E.L."/>
            <person name="Williams K.H."/>
            <person name="Hubbard S.S."/>
            <person name="Banfield J.F."/>
        </authorList>
    </citation>
    <scope>NUCLEOTIDE SEQUENCE [LARGE SCALE GENOMIC DNA]</scope>
</reference>
<evidence type="ECO:0008006" key="3">
    <source>
        <dbReference type="Google" id="ProtNLM"/>
    </source>
</evidence>
<dbReference type="InterPro" id="IPR050793">
    <property type="entry name" value="CMP-NeuNAc_synthase"/>
</dbReference>
<dbReference type="SUPFAM" id="SSF53448">
    <property type="entry name" value="Nucleotide-diphospho-sugar transferases"/>
    <property type="match status" value="1"/>
</dbReference>
<dbReference type="EMBL" id="MEYK01000015">
    <property type="protein sequence ID" value="OGD25330.1"/>
    <property type="molecule type" value="Genomic_DNA"/>
</dbReference>
<sequence length="248" mass="28403">MKIIAIIPARGGSLRIRDKNIKNFAGKPLIAWTILEAKKSKQINKIIVATDSPKISAIAKKYGAETPFLLPDPLTKSSASIEPVIKYAYEWLIKNKNYKASAIVLLMPPNPLRKAIFIDEAIEIFKKKKSDSVVAVSETPANHTPYWTLIRQQNDKVTLFDGQNIKNIIRISQNFPQKCYGRNDLVYVFKPKNLFEKNSNLYGNKVELYITNPLYEADINTPEEWLMTEIKFKMLKSKLRQDFIKSLV</sequence>
<organism evidence="1 2">
    <name type="scientific">Candidatus Azambacteria bacterium RIFCSPHIGHO2_01_FULL_40_24</name>
    <dbReference type="NCBI Taxonomy" id="1797301"/>
    <lineage>
        <taxon>Bacteria</taxon>
        <taxon>Candidatus Azamiibacteriota</taxon>
    </lineage>
</organism>
<protein>
    <recommendedName>
        <fullName evidence="3">Acylneuraminate cytidylyltransferase</fullName>
    </recommendedName>
</protein>
<proteinExistence type="predicted"/>
<evidence type="ECO:0000313" key="2">
    <source>
        <dbReference type="Proteomes" id="UP000176431"/>
    </source>
</evidence>
<comment type="caution">
    <text evidence="1">The sequence shown here is derived from an EMBL/GenBank/DDBJ whole genome shotgun (WGS) entry which is preliminary data.</text>
</comment>
<dbReference type="PANTHER" id="PTHR21485">
    <property type="entry name" value="HAD SUPERFAMILY MEMBERS CMAS AND KDSC"/>
    <property type="match status" value="1"/>
</dbReference>
<dbReference type="PANTHER" id="PTHR21485:SF6">
    <property type="entry name" value="N-ACYLNEURAMINATE CYTIDYLYLTRANSFERASE-RELATED"/>
    <property type="match status" value="1"/>
</dbReference>
<dbReference type="Pfam" id="PF02348">
    <property type="entry name" value="CTP_transf_3"/>
    <property type="match status" value="1"/>
</dbReference>
<dbReference type="CDD" id="cd02513">
    <property type="entry name" value="CMP-NeuAc_Synthase"/>
    <property type="match status" value="1"/>
</dbReference>
<name>A0A1F5B3X9_9BACT</name>
<dbReference type="GO" id="GO:0008781">
    <property type="term" value="F:N-acylneuraminate cytidylyltransferase activity"/>
    <property type="evidence" value="ECO:0007669"/>
    <property type="project" value="TreeGrafter"/>
</dbReference>